<dbReference type="eggNOG" id="COG3339">
    <property type="taxonomic scope" value="Bacteria"/>
</dbReference>
<comment type="subcellular location">
    <subcellularLocation>
        <location evidence="1">Endomembrane system</location>
        <topology evidence="1">Multi-pass membrane protein</topology>
    </subcellularLocation>
</comment>
<organism evidence="6 7">
    <name type="scientific">Clostridium cellulovorans (strain ATCC 35296 / DSM 3052 / OCM 3 / 743B)</name>
    <dbReference type="NCBI Taxonomy" id="573061"/>
    <lineage>
        <taxon>Bacteria</taxon>
        <taxon>Bacillati</taxon>
        <taxon>Bacillota</taxon>
        <taxon>Clostridia</taxon>
        <taxon>Eubacteriales</taxon>
        <taxon>Clostridiaceae</taxon>
        <taxon>Clostridium</taxon>
    </lineage>
</organism>
<accession>D9SSU7</accession>
<reference evidence="6 7" key="1">
    <citation type="submission" date="2010-08" db="EMBL/GenBank/DDBJ databases">
        <title>Complete sequence of Clostridium cellulovorans 743B.</title>
        <authorList>
            <consortium name="US DOE Joint Genome Institute"/>
            <person name="Lucas S."/>
            <person name="Copeland A."/>
            <person name="Lapidus A."/>
            <person name="Cheng J.-F."/>
            <person name="Bruce D."/>
            <person name="Goodwin L."/>
            <person name="Pitluck S."/>
            <person name="Chertkov O."/>
            <person name="Detter J.C."/>
            <person name="Han C."/>
            <person name="Tapia R."/>
            <person name="Land M."/>
            <person name="Hauser L."/>
            <person name="Chang Y.-J."/>
            <person name="Jeffries C."/>
            <person name="Kyrpides N."/>
            <person name="Ivanova N."/>
            <person name="Mikhailova N."/>
            <person name="Hemme C.L."/>
            <person name="Woyke T."/>
        </authorList>
    </citation>
    <scope>NUCLEOTIDE SEQUENCE [LARGE SCALE GENOMIC DNA]</scope>
    <source>
        <strain evidence="7">ATCC 35296 / DSM 3052 / OCM 3 / 743B</strain>
    </source>
</reference>
<dbReference type="AlphaFoldDB" id="D9SSU7"/>
<gene>
    <name evidence="6" type="ordered locus">Clocel_2914</name>
</gene>
<protein>
    <recommendedName>
        <fullName evidence="5">DUF1232 domain-containing protein</fullName>
    </recommendedName>
</protein>
<dbReference type="RefSeq" id="WP_010075702.1">
    <property type="nucleotide sequence ID" value="NC_014393.1"/>
</dbReference>
<keyword evidence="7" id="KW-1185">Reference proteome</keyword>
<keyword evidence="4" id="KW-0472">Membrane</keyword>
<keyword evidence="2" id="KW-0812">Transmembrane</keyword>
<dbReference type="KEGG" id="ccb:Clocel_2914"/>
<dbReference type="OrthoDB" id="1930546at2"/>
<dbReference type="GO" id="GO:0012505">
    <property type="term" value="C:endomembrane system"/>
    <property type="evidence" value="ECO:0007669"/>
    <property type="project" value="UniProtKB-SubCell"/>
</dbReference>
<proteinExistence type="predicted"/>
<evidence type="ECO:0000256" key="1">
    <source>
        <dbReference type="ARBA" id="ARBA00004127"/>
    </source>
</evidence>
<evidence type="ECO:0000313" key="6">
    <source>
        <dbReference type="EMBL" id="ADL52609.1"/>
    </source>
</evidence>
<dbReference type="STRING" id="573061.Clocel_2914"/>
<dbReference type="Proteomes" id="UP000002730">
    <property type="component" value="Chromosome"/>
</dbReference>
<feature type="domain" description="DUF1232" evidence="5">
    <location>
        <begin position="223"/>
        <end position="257"/>
    </location>
</feature>
<dbReference type="EMBL" id="CP002160">
    <property type="protein sequence ID" value="ADL52609.1"/>
    <property type="molecule type" value="Genomic_DNA"/>
</dbReference>
<name>D9SSU7_CLOC7</name>
<keyword evidence="3" id="KW-1133">Transmembrane helix</keyword>
<evidence type="ECO:0000256" key="3">
    <source>
        <dbReference type="ARBA" id="ARBA00022989"/>
    </source>
</evidence>
<evidence type="ECO:0000256" key="2">
    <source>
        <dbReference type="ARBA" id="ARBA00022692"/>
    </source>
</evidence>
<sequence length="325" mass="37083">MNISYVKLRITENDIMSIIHDYLDVKELKIEKIKISNGLINVQGSYKLGISLPFTAVVGVGTVKEDEIKLKIFKLSAAKLRVSVKLADYVLGKLLKDLDGYGIKQAKGHLIVNFKGIQKLIPIVSFNLESLVINEGYIEIETKDINVNMQKETVSIEEIKEERKILLEKRVVVQDAYNKIRTRIIENVPDKYREAVPYVALVPDLIVLVYRLFKDKRVPLKIKAILGISVVYKFSPIDIINDVIPAIGDFDDIYMIFYALNMVREEVPEEVILDNWSGEADILMVIKDGTDYIFNTFGVKKISTVFTTISSVLLRKKRTKLKKKD</sequence>
<dbReference type="Pfam" id="PF06803">
    <property type="entry name" value="DUF1232"/>
    <property type="match status" value="1"/>
</dbReference>
<evidence type="ECO:0000259" key="5">
    <source>
        <dbReference type="Pfam" id="PF06803"/>
    </source>
</evidence>
<evidence type="ECO:0000313" key="7">
    <source>
        <dbReference type="Proteomes" id="UP000002730"/>
    </source>
</evidence>
<evidence type="ECO:0000256" key="4">
    <source>
        <dbReference type="ARBA" id="ARBA00023136"/>
    </source>
</evidence>
<dbReference type="InterPro" id="IPR010652">
    <property type="entry name" value="DUF1232"/>
</dbReference>
<dbReference type="HOGENOM" id="CLU_859711_0_0_9"/>